<dbReference type="EMBL" id="JANAWD010000067">
    <property type="protein sequence ID" value="KAJ3488419.1"/>
    <property type="molecule type" value="Genomic_DNA"/>
</dbReference>
<dbReference type="Pfam" id="PF22924">
    <property type="entry name" value="ACOX_C_alpha1"/>
    <property type="match status" value="1"/>
</dbReference>
<keyword evidence="6" id="KW-1185">Reference proteome</keyword>
<name>A0AAD5V7W6_9APHY</name>
<dbReference type="InterPro" id="IPR036250">
    <property type="entry name" value="AcylCo_DH-like_C"/>
</dbReference>
<evidence type="ECO:0000313" key="6">
    <source>
        <dbReference type="Proteomes" id="UP001212997"/>
    </source>
</evidence>
<feature type="domain" description="Adaptive response protein AidB N-terminal" evidence="3">
    <location>
        <begin position="61"/>
        <end position="212"/>
    </location>
</feature>
<dbReference type="PANTHER" id="PTHR42707">
    <property type="entry name" value="ACYL-COA DEHYDROGENASE"/>
    <property type="match status" value="1"/>
</dbReference>
<evidence type="ECO:0000259" key="2">
    <source>
        <dbReference type="Pfam" id="PF02770"/>
    </source>
</evidence>
<organism evidence="5 6">
    <name type="scientific">Meripilus lineatus</name>
    <dbReference type="NCBI Taxonomy" id="2056292"/>
    <lineage>
        <taxon>Eukaryota</taxon>
        <taxon>Fungi</taxon>
        <taxon>Dikarya</taxon>
        <taxon>Basidiomycota</taxon>
        <taxon>Agaricomycotina</taxon>
        <taxon>Agaricomycetes</taxon>
        <taxon>Polyporales</taxon>
        <taxon>Meripilaceae</taxon>
        <taxon>Meripilus</taxon>
    </lineage>
</organism>
<dbReference type="PANTHER" id="PTHR42707:SF2">
    <property type="entry name" value="ACD11 DEHYDROGENASE"/>
    <property type="match status" value="1"/>
</dbReference>
<evidence type="ECO:0000259" key="3">
    <source>
        <dbReference type="Pfam" id="PF18158"/>
    </source>
</evidence>
<protein>
    <recommendedName>
        <fullName evidence="7">Acyl-CoA dehydrogenase</fullName>
    </recommendedName>
</protein>
<evidence type="ECO:0008006" key="7">
    <source>
        <dbReference type="Google" id="ProtNLM"/>
    </source>
</evidence>
<evidence type="ECO:0000259" key="4">
    <source>
        <dbReference type="Pfam" id="PF22924"/>
    </source>
</evidence>
<dbReference type="Gene3D" id="6.10.250.600">
    <property type="match status" value="1"/>
</dbReference>
<dbReference type="AlphaFoldDB" id="A0AAD5V7W6"/>
<feature type="domain" description="Acyl-CoA oxidase/dehydrogenase middle" evidence="2">
    <location>
        <begin position="222"/>
        <end position="336"/>
    </location>
</feature>
<keyword evidence="1" id="KW-0285">Flavoprotein</keyword>
<dbReference type="SUPFAM" id="SSF56645">
    <property type="entry name" value="Acyl-CoA dehydrogenase NM domain-like"/>
    <property type="match status" value="1"/>
</dbReference>
<evidence type="ECO:0000313" key="5">
    <source>
        <dbReference type="EMBL" id="KAJ3488419.1"/>
    </source>
</evidence>
<dbReference type="GO" id="GO:0003995">
    <property type="term" value="F:acyl-CoA dehydrogenase activity"/>
    <property type="evidence" value="ECO:0007669"/>
    <property type="project" value="TreeGrafter"/>
</dbReference>
<comment type="caution">
    <text evidence="5">The sequence shown here is derived from an EMBL/GenBank/DDBJ whole genome shotgun (WGS) entry which is preliminary data.</text>
</comment>
<sequence>MTSVLHNRWEKSKLVLDVESYQSYEAVAMPSVKRHMIESYNEKDEDIFAKMRVEEGFRLIPFEEGNPYTTDTVLPGLLKRLLPYEVHKEAGPQLERLGKVIHTEMRAWSAKVSEPRLVQYDHWGKRIDDLQTSEGWRGLKELIQKEGFVNIFYERRYHEHSRTLGFAMELLAVGDSQVVFCPMSMTDGASRVIELVGTPALKQEVIPRLVSRDPSIAFTAGQWMTERPGGSDVSQTETVATDRGVLSPYGPIYTLKGLKWFSSATDSDVALALARTGDPSLGSRSLSLFLIPMRIPLFHSPTQPRVSHLTNGIKIHRLKDKIGTKILPTAELELDETEGYLLGGLNQGVKLITPVLNITRIHSAISSAGYLRKCLAIATSYSQTRAIKSGKQLLKDTPLHVALCGQDLTWTLYGAFDPILGAAMEECMAALGGQGYMEEDGIGIALRDALAEKIWEGTVTVLALDVVRAASKPEVLKAFSLWADSIVASCPFTLRNQLATPLETLRTTLNQVISAYSFPIPELVPRPALLVFAHTAAALYLLEHAVWAHKLHEPSRDTDVEVFRRWVEEAGLSGLVDDLKVSKNATKETLEFNERIVYGDRNGNPAKAHL</sequence>
<dbReference type="Pfam" id="PF18158">
    <property type="entry name" value="AidB_N"/>
    <property type="match status" value="1"/>
</dbReference>
<dbReference type="InterPro" id="IPR041504">
    <property type="entry name" value="AidB_N"/>
</dbReference>
<gene>
    <name evidence="5" type="ORF">NLI96_g2852</name>
</gene>
<dbReference type="Gene3D" id="2.40.110.20">
    <property type="match status" value="1"/>
</dbReference>
<feature type="domain" description="Acyl-CoA oxidase C-alpha1" evidence="4">
    <location>
        <begin position="422"/>
        <end position="469"/>
    </location>
</feature>
<accession>A0AAD5V7W6</accession>
<dbReference type="InterPro" id="IPR006091">
    <property type="entry name" value="Acyl-CoA_Oxase/DH_mid-dom"/>
</dbReference>
<evidence type="ECO:0000256" key="1">
    <source>
        <dbReference type="ARBA" id="ARBA00022630"/>
    </source>
</evidence>
<dbReference type="Pfam" id="PF02770">
    <property type="entry name" value="Acyl-CoA_dh_M"/>
    <property type="match status" value="1"/>
</dbReference>
<dbReference type="Gene3D" id="1.20.140.10">
    <property type="entry name" value="Butyryl-CoA Dehydrogenase, subunit A, domain 3"/>
    <property type="match status" value="2"/>
</dbReference>
<reference evidence="5" key="1">
    <citation type="submission" date="2022-07" db="EMBL/GenBank/DDBJ databases">
        <title>Genome Sequence of Physisporinus lineatus.</title>
        <authorList>
            <person name="Buettner E."/>
        </authorList>
    </citation>
    <scope>NUCLEOTIDE SEQUENCE</scope>
    <source>
        <strain evidence="5">VT162</strain>
    </source>
</reference>
<dbReference type="SUPFAM" id="SSF47203">
    <property type="entry name" value="Acyl-CoA dehydrogenase C-terminal domain-like"/>
    <property type="match status" value="1"/>
</dbReference>
<dbReference type="InterPro" id="IPR052904">
    <property type="entry name" value="Acyl-CoA_dehydrogenase-like"/>
</dbReference>
<proteinExistence type="predicted"/>
<dbReference type="Proteomes" id="UP001212997">
    <property type="component" value="Unassembled WGS sequence"/>
</dbReference>
<dbReference type="InterPro" id="IPR009100">
    <property type="entry name" value="AcylCoA_DH/oxidase_NM_dom_sf"/>
</dbReference>
<dbReference type="InterPro" id="IPR055060">
    <property type="entry name" value="ACOX_C_alpha1"/>
</dbReference>